<dbReference type="OrthoDB" id="10255118at2759"/>
<dbReference type="InterPro" id="IPR034652">
    <property type="entry name" value="SRP68-RBD"/>
</dbReference>
<dbReference type="CDD" id="cd15481">
    <property type="entry name" value="SRP68-RBD"/>
    <property type="match status" value="1"/>
</dbReference>
<protein>
    <recommendedName>
        <fullName evidence="9 10">Signal recognition particle subunit SRP68</fullName>
        <shortName evidence="10">SRP68</shortName>
    </recommendedName>
</protein>
<evidence type="ECO:0000256" key="10">
    <source>
        <dbReference type="PIRNR" id="PIRNR038995"/>
    </source>
</evidence>
<evidence type="ECO:0000256" key="3">
    <source>
        <dbReference type="ARBA" id="ARBA00009352"/>
    </source>
</evidence>
<dbReference type="GO" id="GO:0005730">
    <property type="term" value="C:nucleolus"/>
    <property type="evidence" value="ECO:0007669"/>
    <property type="project" value="UniProtKB-SubCell"/>
</dbReference>
<evidence type="ECO:0000256" key="5">
    <source>
        <dbReference type="ARBA" id="ARBA00022884"/>
    </source>
</evidence>
<evidence type="ECO:0000256" key="1">
    <source>
        <dbReference type="ARBA" id="ARBA00004496"/>
    </source>
</evidence>
<dbReference type="GO" id="GO:0005786">
    <property type="term" value="C:signal recognition particle, endoplasmic reticulum targeting"/>
    <property type="evidence" value="ECO:0007669"/>
    <property type="project" value="UniProtKB-KW"/>
</dbReference>
<keyword evidence="4 10" id="KW-0963">Cytoplasm</keyword>
<dbReference type="PANTHER" id="PTHR12860">
    <property type="entry name" value="SIGNAL RECOGNITION PARTICLE 68 KDA PROTEIN"/>
    <property type="match status" value="1"/>
</dbReference>
<dbReference type="PIRSF" id="PIRSF038995">
    <property type="entry name" value="SRP68"/>
    <property type="match status" value="1"/>
</dbReference>
<proteinExistence type="inferred from homology"/>
<comment type="function">
    <text evidence="10">Component of the signal recognition particle (SRP) complex, a ribonucleoprotein complex that mediates the cotranslational targeting of secretory and membrane proteins to the endoplasmic reticulum (ER). The SRP complex interacts with the signal sequence in nascent secretory and membrane proteins and directs them to the membrane of the ER.</text>
</comment>
<dbReference type="AlphaFoldDB" id="A0A4S8LHD7"/>
<evidence type="ECO:0000256" key="6">
    <source>
        <dbReference type="ARBA" id="ARBA00023135"/>
    </source>
</evidence>
<evidence type="ECO:0000313" key="11">
    <source>
        <dbReference type="EMBL" id="THU88457.1"/>
    </source>
</evidence>
<dbReference type="Pfam" id="PF16969">
    <property type="entry name" value="SRP68"/>
    <property type="match status" value="1"/>
</dbReference>
<evidence type="ECO:0000256" key="9">
    <source>
        <dbReference type="ARBA" id="ARBA00029498"/>
    </source>
</evidence>
<keyword evidence="12" id="KW-1185">Reference proteome</keyword>
<dbReference type="EMBL" id="ML179409">
    <property type="protein sequence ID" value="THU88457.1"/>
    <property type="molecule type" value="Genomic_DNA"/>
</dbReference>
<sequence length="624" mass="69056">MSQRVNFRALLLANEQRAAYGLRYHDFPRYRKHCANRTHRLRSSLKMTHGKGRDFKKLPPLSPETMHDGHPQLLLFEAERAWAYSQELSTLSLQPSNFEKASSLRHHATGRFRRSVHWATQLLSHCQSLYSSSRLSAENLLEATIYTLILNGRFLRYRDDFEDALTQLSVARNLLDELAQLAPTSRDQALATLFSDDIGPEIRYCAHELGHQKAYDIDGIVAEIAVKHRNEFVENCNAILAKYKEEAAGGREEMARTLEPLMWEGEPVPVRNPELVDVLLKVQQAEKKLNASSEAKSGKGSKKGVAAYDAILAALSDAEDVARKLSEAQPAGSTSTANTPGGSRDVHFVHTYIIYNLLSRRIQRDSLLVSALISQAQVVQGTSKSKTGSAVDSRLFPAVVKLLDTNLQSLNQMRTLSIVDDSPDLASAVDARISYTKAQRCLDLARCYAPAKKFAEAVALLQHASIHIRETNTFLSLSESDVITSPSPNSGTVPFYPLSHEAIKTLENDINKISLQYKRDWYAYNGGSSTGGEEGRKGYKKPLFFNIALNYVELDMDRLQERAGKAPVAPAATLAPKPVIAEKSATMKRSAAIEEEVRSATPEPQAAPAKGGLSNLLGGWWGRS</sequence>
<reference evidence="11 12" key="1">
    <citation type="journal article" date="2019" name="Nat. Ecol. Evol.">
        <title>Megaphylogeny resolves global patterns of mushroom evolution.</title>
        <authorList>
            <person name="Varga T."/>
            <person name="Krizsan K."/>
            <person name="Foldi C."/>
            <person name="Dima B."/>
            <person name="Sanchez-Garcia M."/>
            <person name="Sanchez-Ramirez S."/>
            <person name="Szollosi G.J."/>
            <person name="Szarkandi J.G."/>
            <person name="Papp V."/>
            <person name="Albert L."/>
            <person name="Andreopoulos W."/>
            <person name="Angelini C."/>
            <person name="Antonin V."/>
            <person name="Barry K.W."/>
            <person name="Bougher N.L."/>
            <person name="Buchanan P."/>
            <person name="Buyck B."/>
            <person name="Bense V."/>
            <person name="Catcheside P."/>
            <person name="Chovatia M."/>
            <person name="Cooper J."/>
            <person name="Damon W."/>
            <person name="Desjardin D."/>
            <person name="Finy P."/>
            <person name="Geml J."/>
            <person name="Haridas S."/>
            <person name="Hughes K."/>
            <person name="Justo A."/>
            <person name="Karasinski D."/>
            <person name="Kautmanova I."/>
            <person name="Kiss B."/>
            <person name="Kocsube S."/>
            <person name="Kotiranta H."/>
            <person name="LaButti K.M."/>
            <person name="Lechner B.E."/>
            <person name="Liimatainen K."/>
            <person name="Lipzen A."/>
            <person name="Lukacs Z."/>
            <person name="Mihaltcheva S."/>
            <person name="Morgado L.N."/>
            <person name="Niskanen T."/>
            <person name="Noordeloos M.E."/>
            <person name="Ohm R.A."/>
            <person name="Ortiz-Santana B."/>
            <person name="Ovrebo C."/>
            <person name="Racz N."/>
            <person name="Riley R."/>
            <person name="Savchenko A."/>
            <person name="Shiryaev A."/>
            <person name="Soop K."/>
            <person name="Spirin V."/>
            <person name="Szebenyi C."/>
            <person name="Tomsovsky M."/>
            <person name="Tulloss R.E."/>
            <person name="Uehling J."/>
            <person name="Grigoriev I.V."/>
            <person name="Vagvolgyi C."/>
            <person name="Papp T."/>
            <person name="Martin F.M."/>
            <person name="Miettinen O."/>
            <person name="Hibbett D.S."/>
            <person name="Nagy L.G."/>
        </authorList>
    </citation>
    <scope>NUCLEOTIDE SEQUENCE [LARGE SCALE GENOMIC DNA]</scope>
    <source>
        <strain evidence="11 12">CBS 962.96</strain>
    </source>
</reference>
<keyword evidence="7" id="KW-0539">Nucleus</keyword>
<comment type="subcellular location">
    <subcellularLocation>
        <location evidence="1 10">Cytoplasm</location>
    </subcellularLocation>
    <subcellularLocation>
        <location evidence="2">Nucleus</location>
        <location evidence="2">Nucleolus</location>
    </subcellularLocation>
</comment>
<evidence type="ECO:0000256" key="8">
    <source>
        <dbReference type="ARBA" id="ARBA00023274"/>
    </source>
</evidence>
<gene>
    <name evidence="11" type="ORF">K435DRAFT_782041</name>
</gene>
<dbReference type="GO" id="GO:0008312">
    <property type="term" value="F:7S RNA binding"/>
    <property type="evidence" value="ECO:0007669"/>
    <property type="project" value="InterPro"/>
</dbReference>
<organism evidence="11 12">
    <name type="scientific">Dendrothele bispora (strain CBS 962.96)</name>
    <dbReference type="NCBI Taxonomy" id="1314807"/>
    <lineage>
        <taxon>Eukaryota</taxon>
        <taxon>Fungi</taxon>
        <taxon>Dikarya</taxon>
        <taxon>Basidiomycota</taxon>
        <taxon>Agaricomycotina</taxon>
        <taxon>Agaricomycetes</taxon>
        <taxon>Agaricomycetidae</taxon>
        <taxon>Agaricales</taxon>
        <taxon>Agaricales incertae sedis</taxon>
        <taxon>Dendrothele</taxon>
    </lineage>
</organism>
<evidence type="ECO:0000313" key="12">
    <source>
        <dbReference type="Proteomes" id="UP000297245"/>
    </source>
</evidence>
<evidence type="ECO:0000256" key="4">
    <source>
        <dbReference type="ARBA" id="ARBA00022490"/>
    </source>
</evidence>
<evidence type="ECO:0000256" key="7">
    <source>
        <dbReference type="ARBA" id="ARBA00023242"/>
    </source>
</evidence>
<evidence type="ECO:0000256" key="2">
    <source>
        <dbReference type="ARBA" id="ARBA00004604"/>
    </source>
</evidence>
<dbReference type="GO" id="GO:0006614">
    <property type="term" value="P:SRP-dependent cotranslational protein targeting to membrane"/>
    <property type="evidence" value="ECO:0007669"/>
    <property type="project" value="InterPro"/>
</dbReference>
<comment type="similarity">
    <text evidence="3 10">Belongs to the SRP68 family.</text>
</comment>
<dbReference type="Gene3D" id="1.10.3450.40">
    <property type="entry name" value="Signal recognition particle, SRP68 subunit, RNA-binding domain"/>
    <property type="match status" value="1"/>
</dbReference>
<accession>A0A4S8LHD7</accession>
<keyword evidence="5 10" id="KW-0694">RNA-binding</keyword>
<dbReference type="PANTHER" id="PTHR12860:SF0">
    <property type="entry name" value="SIGNAL RECOGNITION PARTICLE SUBUNIT SRP68"/>
    <property type="match status" value="1"/>
</dbReference>
<keyword evidence="6 10" id="KW-0733">Signal recognition particle</keyword>
<keyword evidence="8 10" id="KW-0687">Ribonucleoprotein</keyword>
<dbReference type="GO" id="GO:0005047">
    <property type="term" value="F:signal recognition particle binding"/>
    <property type="evidence" value="ECO:0007669"/>
    <property type="project" value="InterPro"/>
</dbReference>
<dbReference type="InterPro" id="IPR038253">
    <property type="entry name" value="SRP68_N_sf"/>
</dbReference>
<dbReference type="InterPro" id="IPR026258">
    <property type="entry name" value="SRP68"/>
</dbReference>
<name>A0A4S8LHD7_DENBC</name>
<dbReference type="Proteomes" id="UP000297245">
    <property type="component" value="Unassembled WGS sequence"/>
</dbReference>
<dbReference type="GO" id="GO:0030942">
    <property type="term" value="F:endoplasmic reticulum signal peptide binding"/>
    <property type="evidence" value="ECO:0007669"/>
    <property type="project" value="InterPro"/>
</dbReference>